<dbReference type="EMBL" id="QPGB01000005">
    <property type="protein sequence ID" value="RCS56816.1"/>
    <property type="molecule type" value="Genomic_DNA"/>
</dbReference>
<accession>A0A368KZT1</accession>
<keyword evidence="1" id="KW-0472">Membrane</keyword>
<protein>
    <submittedName>
        <fullName evidence="2">Type II secretion system protein GspH</fullName>
    </submittedName>
</protein>
<keyword evidence="1" id="KW-0812">Transmembrane</keyword>
<evidence type="ECO:0000313" key="3">
    <source>
        <dbReference type="Proteomes" id="UP000252357"/>
    </source>
</evidence>
<dbReference type="AlphaFoldDB" id="A0A368KZT1"/>
<dbReference type="Pfam" id="PF07963">
    <property type="entry name" value="N_methyl"/>
    <property type="match status" value="1"/>
</dbReference>
<dbReference type="Gene3D" id="3.55.40.10">
    <property type="entry name" value="minor pseudopilin epsh domain"/>
    <property type="match status" value="1"/>
</dbReference>
<keyword evidence="3" id="KW-1185">Reference proteome</keyword>
<organism evidence="2 3">
    <name type="scientific">Parvibium lacunae</name>
    <dbReference type="NCBI Taxonomy" id="1888893"/>
    <lineage>
        <taxon>Bacteria</taxon>
        <taxon>Pseudomonadati</taxon>
        <taxon>Pseudomonadota</taxon>
        <taxon>Betaproteobacteria</taxon>
        <taxon>Burkholderiales</taxon>
        <taxon>Alcaligenaceae</taxon>
        <taxon>Parvibium</taxon>
    </lineage>
</organism>
<gene>
    <name evidence="2" type="primary">gspH</name>
    <name evidence="2" type="ORF">DU000_10775</name>
</gene>
<dbReference type="SUPFAM" id="SSF54523">
    <property type="entry name" value="Pili subunits"/>
    <property type="match status" value="1"/>
</dbReference>
<evidence type="ECO:0000256" key="1">
    <source>
        <dbReference type="SAM" id="Phobius"/>
    </source>
</evidence>
<reference evidence="2 3" key="1">
    <citation type="journal article" date="2018" name="Int. J. Syst. Evol. Microbiol.">
        <title>Parvibium lacunae gen. nov., sp. nov., a new member of the family Alcaligenaceae isolated from a freshwater pond.</title>
        <authorList>
            <person name="Chen W.M."/>
            <person name="Xie P.B."/>
            <person name="Hsu M.Y."/>
            <person name="Sheu S.Y."/>
        </authorList>
    </citation>
    <scope>NUCLEOTIDE SEQUENCE [LARGE SCALE GENOMIC DNA]</scope>
    <source>
        <strain evidence="2 3">KMB9</strain>
    </source>
</reference>
<dbReference type="Proteomes" id="UP000252357">
    <property type="component" value="Unassembled WGS sequence"/>
</dbReference>
<dbReference type="NCBIfam" id="TIGR02532">
    <property type="entry name" value="IV_pilin_GFxxxE"/>
    <property type="match status" value="1"/>
</dbReference>
<comment type="caution">
    <text evidence="2">The sequence shown here is derived from an EMBL/GenBank/DDBJ whole genome shotgun (WGS) entry which is preliminary data.</text>
</comment>
<dbReference type="InterPro" id="IPR012902">
    <property type="entry name" value="N_methyl_site"/>
</dbReference>
<sequence>MRTCKSLPIARQAAFTLIELLVVLIILGIAVSMAALSAQPNPVTQVQLEGERLAALLSLCQEEAQLRGRSLAWQADSTGYRFVVDPRRLEALARALNQPNGGASSGATREWQALESWAPDMRYLRPRPWPLQGADTPIQVLAWQDGLPTTRIVFPTQGAAQPFVIRLGIQRTPDQVQWLGTVSGDGVAAVRWQAAS</sequence>
<keyword evidence="1" id="KW-1133">Transmembrane helix</keyword>
<name>A0A368KZT1_9BURK</name>
<dbReference type="InterPro" id="IPR045584">
    <property type="entry name" value="Pilin-like"/>
</dbReference>
<dbReference type="OrthoDB" id="8851040at2"/>
<proteinExistence type="predicted"/>
<feature type="transmembrane region" description="Helical" evidence="1">
    <location>
        <begin position="12"/>
        <end position="36"/>
    </location>
</feature>
<evidence type="ECO:0000313" key="2">
    <source>
        <dbReference type="EMBL" id="RCS56816.1"/>
    </source>
</evidence>
<dbReference type="RefSeq" id="WP_114403417.1">
    <property type="nucleotide sequence ID" value="NZ_QPGB01000005.1"/>
</dbReference>